<dbReference type="Pfam" id="PF02875">
    <property type="entry name" value="Mur_ligase_C"/>
    <property type="match status" value="1"/>
</dbReference>
<dbReference type="InterPro" id="IPR051046">
    <property type="entry name" value="MurCDEF_CellWall_CoF430Synth"/>
</dbReference>
<feature type="domain" description="Mur ligase central" evidence="5">
    <location>
        <begin position="674"/>
        <end position="857"/>
    </location>
</feature>
<dbReference type="SUPFAM" id="SSF48208">
    <property type="entry name" value="Six-hairpin glycosidases"/>
    <property type="match status" value="1"/>
</dbReference>
<name>A0ABT1XDW1_9BURK</name>
<evidence type="ECO:0000256" key="3">
    <source>
        <dbReference type="ARBA" id="ARBA00022840"/>
    </source>
</evidence>
<evidence type="ECO:0000259" key="5">
    <source>
        <dbReference type="Pfam" id="PF08245"/>
    </source>
</evidence>
<dbReference type="InterPro" id="IPR013221">
    <property type="entry name" value="Mur_ligase_cen"/>
</dbReference>
<dbReference type="InterPro" id="IPR036615">
    <property type="entry name" value="Mur_ligase_C_dom_sf"/>
</dbReference>
<sequence length="1024" mass="114094">MNERLDLLRVHFESVVVPASIEPSVLILSFSDGSSRATVATFRAATFGEAWQKLHAHTEQLPPTAVSSCVHLRIDLVVRVEPTNWGELKRKLSQTKRNYFTRSIALDAQFEHCFVWGELNGNAMFYDGSDMECAALNVGNFESYARKKYGQSFALNHSEEQAVWLFDSVGAYCGTDGVVHPLVSEGVATGRRELAPLTADSCAELVLDASEFLARQVKPNGMFVYGLFPCFNREIPTYNTLRHASSTYAMLEAWELTKSETLKAAIDRSLNCLCTQLIKQVTLPGGIKAAFLVDTGNEIKLGGNAVCILALAKYTELTGSTQYLALAELLAQGIVAMLNPGTRQFVHVLNYPELSVKQQFRIIYYDGEAAFALMRLYKITRRAQWLQAVELAFEYFIEARHWKANDHWLSYCVNELTLYRPKRVYFEFGIRNFINHLDFVQTRITTFPTLLELMMAAEQMLVRLQAIPEYSDLYSQVDVEKFYRAMHWRANYLLNGFFWPEWAMYFGKPSSILGSFFIRHQAYRVRIDDVEHYLSGLLAYRRHLLNGVPVSAAPSTPLPADRATQWHPSAMANATGGIWLIPPPSDWVPQGVCSWWPSFQEGQLLTVSQNDQERGVSIQRLSTGERSFKGIMATQRPPNMPEDCGLLLVDDTEKAVVALGRHARSQMRSKVIGVTGSAGKTTTVALLCQVLGQFGSCAGTQGNANLPVGIAWNMANALWENDFFVAEMAIGRMHINAQLARPHVAVVTNIGHAHLEYHHTLEEIAQRKARIFEGVEQGGFAVINRDTDCFETLEKAANKCQLNLCTFGRHASCHVRLLGDGTANNLFQIRIDNKVYPLSATDIADHILANFLACVSVVYCLGLSVQQAVERFGGFKPLAGRGSEFDTTISGKQVCVIDESYNANPLSTKAAILHAVVSAQRRGLKPVLVLGDMLELADQSETLHRELLPLLSPEKIKGLILLGEQMRRLAENFSHIARFATTVDQLDQVLPVLSERIEDGDVVLFKGSHGTGLHEVVATLMAIN</sequence>
<keyword evidence="7" id="KW-1185">Reference proteome</keyword>
<proteinExistence type="predicted"/>
<evidence type="ECO:0000259" key="4">
    <source>
        <dbReference type="Pfam" id="PF02875"/>
    </source>
</evidence>
<dbReference type="PANTHER" id="PTHR43024:SF1">
    <property type="entry name" value="UDP-N-ACETYLMURAMOYL-TRIPEPTIDE--D-ALANYL-D-ALANINE LIGASE"/>
    <property type="match status" value="1"/>
</dbReference>
<feature type="domain" description="Mur ligase C-terminal" evidence="4">
    <location>
        <begin position="892"/>
        <end position="1008"/>
    </location>
</feature>
<comment type="caution">
    <text evidence="6">The sequence shown here is derived from an EMBL/GenBank/DDBJ whole genome shotgun (WGS) entry which is preliminary data.</text>
</comment>
<keyword evidence="3" id="KW-0067">ATP-binding</keyword>
<dbReference type="SUPFAM" id="SSF53244">
    <property type="entry name" value="MurD-like peptide ligases, peptide-binding domain"/>
    <property type="match status" value="1"/>
</dbReference>
<protein>
    <submittedName>
        <fullName evidence="6">Mur ligase family protein</fullName>
    </submittedName>
</protein>
<dbReference type="Gene3D" id="3.90.190.20">
    <property type="entry name" value="Mur ligase, C-terminal domain"/>
    <property type="match status" value="1"/>
</dbReference>
<evidence type="ECO:0000313" key="6">
    <source>
        <dbReference type="EMBL" id="MCR2745096.1"/>
    </source>
</evidence>
<evidence type="ECO:0000313" key="7">
    <source>
        <dbReference type="Proteomes" id="UP001165267"/>
    </source>
</evidence>
<dbReference type="EMBL" id="JANKHG010000001">
    <property type="protein sequence ID" value="MCR2745096.1"/>
    <property type="molecule type" value="Genomic_DNA"/>
</dbReference>
<dbReference type="SUPFAM" id="SSF53623">
    <property type="entry name" value="MurD-like peptide ligases, catalytic domain"/>
    <property type="match status" value="1"/>
</dbReference>
<dbReference type="RefSeq" id="WP_257510349.1">
    <property type="nucleotide sequence ID" value="NZ_JANKHG010000001.1"/>
</dbReference>
<dbReference type="PANTHER" id="PTHR43024">
    <property type="entry name" value="UDP-N-ACETYLMURAMOYL-TRIPEPTIDE--D-ALANYL-D-ALANINE LIGASE"/>
    <property type="match status" value="1"/>
</dbReference>
<organism evidence="6 7">
    <name type="scientific">Limnobacter parvus</name>
    <dbReference type="NCBI Taxonomy" id="2939690"/>
    <lineage>
        <taxon>Bacteria</taxon>
        <taxon>Pseudomonadati</taxon>
        <taxon>Pseudomonadota</taxon>
        <taxon>Betaproteobacteria</taxon>
        <taxon>Burkholderiales</taxon>
        <taxon>Burkholderiaceae</taxon>
        <taxon>Limnobacter</taxon>
    </lineage>
</organism>
<dbReference type="Pfam" id="PF08245">
    <property type="entry name" value="Mur_ligase_M"/>
    <property type="match status" value="1"/>
</dbReference>
<dbReference type="GO" id="GO:0016874">
    <property type="term" value="F:ligase activity"/>
    <property type="evidence" value="ECO:0007669"/>
    <property type="project" value="UniProtKB-KW"/>
</dbReference>
<dbReference type="InterPro" id="IPR008928">
    <property type="entry name" value="6-hairpin_glycosidase_sf"/>
</dbReference>
<evidence type="ECO:0000256" key="2">
    <source>
        <dbReference type="ARBA" id="ARBA00022741"/>
    </source>
</evidence>
<dbReference type="Gene3D" id="3.40.1190.10">
    <property type="entry name" value="Mur-like, catalytic domain"/>
    <property type="match status" value="1"/>
</dbReference>
<reference evidence="6" key="1">
    <citation type="submission" date="2022-07" db="EMBL/GenBank/DDBJ databases">
        <authorList>
            <person name="Xamxidin M."/>
        </authorList>
    </citation>
    <scope>NUCLEOTIDE SEQUENCE</scope>
    <source>
        <strain evidence="6">YS8-69</strain>
    </source>
</reference>
<gene>
    <name evidence="6" type="ORF">NSP04_00355</name>
</gene>
<keyword evidence="1 6" id="KW-0436">Ligase</keyword>
<dbReference type="InterPro" id="IPR036565">
    <property type="entry name" value="Mur-like_cat_sf"/>
</dbReference>
<dbReference type="Proteomes" id="UP001165267">
    <property type="component" value="Unassembled WGS sequence"/>
</dbReference>
<keyword evidence="2" id="KW-0547">Nucleotide-binding</keyword>
<accession>A0ABT1XDW1</accession>
<evidence type="ECO:0000256" key="1">
    <source>
        <dbReference type="ARBA" id="ARBA00022598"/>
    </source>
</evidence>
<dbReference type="InterPro" id="IPR004101">
    <property type="entry name" value="Mur_ligase_C"/>
</dbReference>